<dbReference type="InterPro" id="IPR001387">
    <property type="entry name" value="Cro/C1-type_HTH"/>
</dbReference>
<accession>A0A6N9YL34</accession>
<dbReference type="InterPro" id="IPR010982">
    <property type="entry name" value="Lambda_DNA-bd_dom_sf"/>
</dbReference>
<dbReference type="SUPFAM" id="SSF47413">
    <property type="entry name" value="lambda repressor-like DNA-binding domains"/>
    <property type="match status" value="1"/>
</dbReference>
<dbReference type="PANTHER" id="PTHR43236">
    <property type="entry name" value="ANTITOXIN HIGA1"/>
    <property type="match status" value="1"/>
</dbReference>
<evidence type="ECO:0000256" key="1">
    <source>
        <dbReference type="ARBA" id="ARBA00007227"/>
    </source>
</evidence>
<dbReference type="AlphaFoldDB" id="A0A6N9YL34"/>
<dbReference type="PROSITE" id="PS50943">
    <property type="entry name" value="HTH_CROC1"/>
    <property type="match status" value="1"/>
</dbReference>
<gene>
    <name evidence="3" type="ORF">G1H11_10255</name>
</gene>
<dbReference type="Proteomes" id="UP000469185">
    <property type="component" value="Unassembled WGS sequence"/>
</dbReference>
<evidence type="ECO:0000313" key="4">
    <source>
        <dbReference type="Proteomes" id="UP000469185"/>
    </source>
</evidence>
<feature type="domain" description="HTH cro/C1-type" evidence="2">
    <location>
        <begin position="19"/>
        <end position="65"/>
    </location>
</feature>
<name>A0A6N9YL34_9ACTN</name>
<dbReference type="SMART" id="SM00530">
    <property type="entry name" value="HTH_XRE"/>
    <property type="match status" value="1"/>
</dbReference>
<organism evidence="3 4">
    <name type="scientific">Phytoactinopolyspora alkaliphila</name>
    <dbReference type="NCBI Taxonomy" id="1783498"/>
    <lineage>
        <taxon>Bacteria</taxon>
        <taxon>Bacillati</taxon>
        <taxon>Actinomycetota</taxon>
        <taxon>Actinomycetes</taxon>
        <taxon>Jiangellales</taxon>
        <taxon>Jiangellaceae</taxon>
        <taxon>Phytoactinopolyspora</taxon>
    </lineage>
</organism>
<evidence type="ECO:0000313" key="3">
    <source>
        <dbReference type="EMBL" id="NED95694.1"/>
    </source>
</evidence>
<dbReference type="GO" id="GO:0003677">
    <property type="term" value="F:DNA binding"/>
    <property type="evidence" value="ECO:0007669"/>
    <property type="project" value="InterPro"/>
</dbReference>
<dbReference type="Pfam" id="PF06114">
    <property type="entry name" value="Peptidase_M78"/>
    <property type="match status" value="1"/>
</dbReference>
<protein>
    <submittedName>
        <fullName evidence="3">ImmA/IrrE family metallo-endopeptidase</fullName>
    </submittedName>
</protein>
<dbReference type="PANTHER" id="PTHR43236:SF1">
    <property type="entry name" value="BLL7220 PROTEIN"/>
    <property type="match status" value="1"/>
</dbReference>
<dbReference type="EMBL" id="JAAGOB010000005">
    <property type="protein sequence ID" value="NED95694.1"/>
    <property type="molecule type" value="Genomic_DNA"/>
</dbReference>
<keyword evidence="4" id="KW-1185">Reference proteome</keyword>
<comment type="caution">
    <text evidence="3">The sequence shown here is derived from an EMBL/GenBank/DDBJ whole genome shotgun (WGS) entry which is preliminary data.</text>
</comment>
<proteinExistence type="inferred from homology"/>
<dbReference type="Gene3D" id="1.10.10.2910">
    <property type="match status" value="1"/>
</dbReference>
<dbReference type="CDD" id="cd00093">
    <property type="entry name" value="HTH_XRE"/>
    <property type="match status" value="1"/>
</dbReference>
<dbReference type="InterPro" id="IPR010359">
    <property type="entry name" value="IrrE_HExxH"/>
</dbReference>
<dbReference type="Gene3D" id="1.10.260.40">
    <property type="entry name" value="lambda repressor-like DNA-binding domains"/>
    <property type="match status" value="1"/>
</dbReference>
<dbReference type="InterPro" id="IPR052345">
    <property type="entry name" value="Rad_response_metalloprotease"/>
</dbReference>
<reference evidence="3 4" key="1">
    <citation type="submission" date="2020-02" db="EMBL/GenBank/DDBJ databases">
        <authorList>
            <person name="Li X.-J."/>
            <person name="Feng X.-M."/>
        </authorList>
    </citation>
    <scope>NUCLEOTIDE SEQUENCE [LARGE SCALE GENOMIC DNA]</scope>
    <source>
        <strain evidence="3 4">CGMCC 4.7225</strain>
    </source>
</reference>
<evidence type="ECO:0000259" key="2">
    <source>
        <dbReference type="PROSITE" id="PS50943"/>
    </source>
</evidence>
<comment type="similarity">
    <text evidence="1">Belongs to the short-chain fatty acyl-CoA assimilation regulator (ScfR) family.</text>
</comment>
<sequence length="384" mass="42623">MEAWVDSVGERIRSRMTPGLSQRQLAAQVGMTPDAMSRALSGQRGFASIELAKIADVIGEDVYWLITGQRDPLRVDVAARHAWDPMRSQRVNPGRENDEEIIRNVIRAYHQAHPDGPPSSVELPKRPEDVRRMLGDGFVRPFAAAVERRLGVDVVRVPNLSTDYSMRIGDRGVILLASTPHWFRSNWSLAHEIGHLALGHHANSVHAMQNERPADTFAASLLLPTPLVHSVDWNGIDGSGLAGFLWNTGVSTEVLRHRLSSLRIGVHDKVHSWLREPTQRLLRAHVDVLSDDDKWGDPLVDRERDSSARMFPLGVLAALRDRVEAGNAAPDLLAWVLDVPVDEIDFPEPDEDAEAEAYDRVLSDRLSAAEWAGALRTGKPQTLA</sequence>